<dbReference type="GO" id="GO:0016272">
    <property type="term" value="C:prefoldin complex"/>
    <property type="evidence" value="ECO:0007669"/>
    <property type="project" value="UniProtKB-UniRule"/>
</dbReference>
<dbReference type="STRING" id="1198449.ACAM_0699"/>
<sequence>MSQQMPSPEEIAAQLQMIRDQIAELQGVLAQLELRLRSVQAAKETVEKAAGHDGETLFPGDPELNTILKARLLEPGKAIVHLGLNVYAKLDTAKAAEILAKKEDALKKSLETLKQELDKLAKTHDQYLQLLQALTAGQAAQQAGGEKKSSQTGA</sequence>
<dbReference type="CDD" id="cd00584">
    <property type="entry name" value="Prefoldin_alpha"/>
    <property type="match status" value="1"/>
</dbReference>
<reference evidence="8 9" key="1">
    <citation type="journal article" date="2013" name="Appl. Environ. Microbiol.">
        <title>Variation of the Virus-Related Elements within Syntenic Genomes of the Hyperthermophilic Archaeon Aeropyrum.</title>
        <authorList>
            <person name="Daifuku T."/>
            <person name="Yoshida T."/>
            <person name="Kitamura T."/>
            <person name="Kawaichi S."/>
            <person name="Inoue T."/>
            <person name="Nomura K."/>
            <person name="Yoshida Y."/>
            <person name="Kuno S."/>
            <person name="Sako Y."/>
        </authorList>
    </citation>
    <scope>NUCLEOTIDE SEQUENCE [LARGE SCALE GENOMIC DNA]</scope>
    <source>
        <strain evidence="8 9">SY1</strain>
    </source>
</reference>
<accession>U3TDY7</accession>
<keyword evidence="5" id="KW-0963">Cytoplasm</keyword>
<dbReference type="Gene3D" id="1.10.287.370">
    <property type="match status" value="1"/>
</dbReference>
<dbReference type="HAMAP" id="MF_00308">
    <property type="entry name" value="PfdA"/>
    <property type="match status" value="1"/>
</dbReference>
<keyword evidence="3 5" id="KW-0143">Chaperone</keyword>
<evidence type="ECO:0000313" key="8">
    <source>
        <dbReference type="EMBL" id="BAN90168.1"/>
    </source>
</evidence>
<dbReference type="InterPro" id="IPR011599">
    <property type="entry name" value="PFD_alpha_archaea"/>
</dbReference>
<protein>
    <recommendedName>
        <fullName evidence="5 6">Prefoldin subunit alpha</fullName>
    </recommendedName>
    <alternativeName>
        <fullName evidence="5">GimC subunit alpha</fullName>
    </alternativeName>
</protein>
<keyword evidence="9" id="KW-1185">Reference proteome</keyword>
<dbReference type="OrthoDB" id="375764at2157"/>
<feature type="coiled-coil region" evidence="7">
    <location>
        <begin position="96"/>
        <end position="130"/>
    </location>
</feature>
<gene>
    <name evidence="5 8" type="primary">pfdA</name>
    <name evidence="8" type="ORF">ACAM_0699</name>
</gene>
<comment type="function">
    <text evidence="4 5">Molecular chaperone capable of stabilizing a range of proteins. Seems to fulfill an ATP-independent, HSP70-like function in archaeal de novo protein folding.</text>
</comment>
<comment type="similarity">
    <text evidence="5">Belongs to the prefoldin alpha subunit family.</text>
</comment>
<dbReference type="EMBL" id="AP012489">
    <property type="protein sequence ID" value="BAN90168.1"/>
    <property type="molecule type" value="Genomic_DNA"/>
</dbReference>
<dbReference type="GO" id="GO:0051082">
    <property type="term" value="F:unfolded protein binding"/>
    <property type="evidence" value="ECO:0007669"/>
    <property type="project" value="UniProtKB-UniRule"/>
</dbReference>
<dbReference type="Pfam" id="PF02996">
    <property type="entry name" value="Prefoldin"/>
    <property type="match status" value="1"/>
</dbReference>
<evidence type="ECO:0000313" key="9">
    <source>
        <dbReference type="Proteomes" id="UP000016887"/>
    </source>
</evidence>
<dbReference type="eggNOG" id="arCOG01341">
    <property type="taxonomic scope" value="Archaea"/>
</dbReference>
<proteinExistence type="inferred from homology"/>
<dbReference type="SUPFAM" id="SSF46579">
    <property type="entry name" value="Prefoldin"/>
    <property type="match status" value="1"/>
</dbReference>
<comment type="subunit">
    <text evidence="2 5">Heterohexamer of two alpha and four beta subunits.</text>
</comment>
<comment type="similarity">
    <text evidence="1">Belongs to the prefoldin subunit alpha family.</text>
</comment>
<evidence type="ECO:0000256" key="7">
    <source>
        <dbReference type="SAM" id="Coils"/>
    </source>
</evidence>
<dbReference type="InterPro" id="IPR009053">
    <property type="entry name" value="Prefoldin"/>
</dbReference>
<evidence type="ECO:0000256" key="1">
    <source>
        <dbReference type="ARBA" id="ARBA00010048"/>
    </source>
</evidence>
<evidence type="ECO:0000256" key="5">
    <source>
        <dbReference type="HAMAP-Rule" id="MF_00308"/>
    </source>
</evidence>
<feature type="coiled-coil region" evidence="7">
    <location>
        <begin position="15"/>
        <end position="49"/>
    </location>
</feature>
<dbReference type="InterPro" id="IPR004127">
    <property type="entry name" value="Prefoldin_subunit_alpha"/>
</dbReference>
<dbReference type="RefSeq" id="WP_022541441.1">
    <property type="nucleotide sequence ID" value="NC_022521.1"/>
</dbReference>
<dbReference type="GeneID" id="17110109"/>
<evidence type="ECO:0000256" key="6">
    <source>
        <dbReference type="NCBIfam" id="TIGR00293"/>
    </source>
</evidence>
<dbReference type="Proteomes" id="UP000016887">
    <property type="component" value="Chromosome"/>
</dbReference>
<evidence type="ECO:0000256" key="3">
    <source>
        <dbReference type="ARBA" id="ARBA00023186"/>
    </source>
</evidence>
<evidence type="ECO:0000256" key="2">
    <source>
        <dbReference type="ARBA" id="ARBA00011716"/>
    </source>
</evidence>
<dbReference type="GO" id="GO:0006457">
    <property type="term" value="P:protein folding"/>
    <property type="evidence" value="ECO:0007669"/>
    <property type="project" value="UniProtKB-UniRule"/>
</dbReference>
<keyword evidence="7" id="KW-0175">Coiled coil</keyword>
<organism evidence="8 9">
    <name type="scientific">Aeropyrum camini SY1 = JCM 12091</name>
    <dbReference type="NCBI Taxonomy" id="1198449"/>
    <lineage>
        <taxon>Archaea</taxon>
        <taxon>Thermoproteota</taxon>
        <taxon>Thermoprotei</taxon>
        <taxon>Desulfurococcales</taxon>
        <taxon>Desulfurococcaceae</taxon>
        <taxon>Aeropyrum</taxon>
    </lineage>
</organism>
<name>U3TDY7_9CREN</name>
<evidence type="ECO:0000256" key="4">
    <source>
        <dbReference type="ARBA" id="ARBA00025077"/>
    </source>
</evidence>
<dbReference type="KEGG" id="acj:ACAM_0699"/>
<dbReference type="AlphaFoldDB" id="U3TDY7"/>
<dbReference type="GO" id="GO:0005737">
    <property type="term" value="C:cytoplasm"/>
    <property type="evidence" value="ECO:0007669"/>
    <property type="project" value="UniProtKB-SubCell"/>
</dbReference>
<comment type="subcellular location">
    <subcellularLocation>
        <location evidence="5">Cytoplasm</location>
    </subcellularLocation>
</comment>
<dbReference type="NCBIfam" id="TIGR00293">
    <property type="entry name" value="prefoldin subunit alpha"/>
    <property type="match status" value="1"/>
</dbReference>